<dbReference type="Proteomes" id="UP000182712">
    <property type="component" value="Unassembled WGS sequence"/>
</dbReference>
<accession>A0A1H9QHT0</accession>
<dbReference type="Gene3D" id="2.30.30.290">
    <property type="entry name" value="YopX-like domains"/>
    <property type="match status" value="1"/>
</dbReference>
<evidence type="ECO:0000313" key="3">
    <source>
        <dbReference type="Proteomes" id="UP000182712"/>
    </source>
</evidence>
<organism evidence="2 3">
    <name type="scientific">Streptococcus gallolyticus</name>
    <dbReference type="NCBI Taxonomy" id="315405"/>
    <lineage>
        <taxon>Bacteria</taxon>
        <taxon>Bacillati</taxon>
        <taxon>Bacillota</taxon>
        <taxon>Bacilli</taxon>
        <taxon>Lactobacillales</taxon>
        <taxon>Streptococcaceae</taxon>
        <taxon>Streptococcus</taxon>
    </lineage>
</organism>
<evidence type="ECO:0000313" key="2">
    <source>
        <dbReference type="EMBL" id="SER59977.1"/>
    </source>
</evidence>
<dbReference type="Pfam" id="PF09643">
    <property type="entry name" value="YopX"/>
    <property type="match status" value="1"/>
</dbReference>
<dbReference type="InterPro" id="IPR010024">
    <property type="entry name" value="CHP16711"/>
</dbReference>
<dbReference type="SUPFAM" id="SSF159006">
    <property type="entry name" value="YopX-like"/>
    <property type="match status" value="1"/>
</dbReference>
<proteinExistence type="predicted"/>
<dbReference type="RefSeq" id="WP_074627550.1">
    <property type="nucleotide sequence ID" value="NZ_FOGM01000006.1"/>
</dbReference>
<feature type="domain" description="YopX protein" evidence="1">
    <location>
        <begin position="5"/>
        <end position="128"/>
    </location>
</feature>
<gene>
    <name evidence="2" type="ORF">SAMN04487840_1062</name>
</gene>
<dbReference type="AlphaFoldDB" id="A0A1H9QHT0"/>
<dbReference type="InterPro" id="IPR023385">
    <property type="entry name" value="YopX-like_C"/>
</dbReference>
<dbReference type="InterPro" id="IPR019096">
    <property type="entry name" value="YopX_protein"/>
</dbReference>
<dbReference type="NCBIfam" id="TIGR01671">
    <property type="entry name" value="phage_TIGR01671"/>
    <property type="match status" value="1"/>
</dbReference>
<name>A0A1H9QHT0_9STRE</name>
<sequence>MTIPKFRVWIKEEKRMLPVASINFNQSYVLAEENNGLCCERDFDEIELMQSTGVVDENGKEVFENDVIRDSDGFEGIVQYDESYGMYGIAYLPAKSNGIDMTFEELKDKYWNTFEVVGNIYENPELFEKFSEVSIRKKGE</sequence>
<dbReference type="EMBL" id="FOGM01000006">
    <property type="protein sequence ID" value="SER59977.1"/>
    <property type="molecule type" value="Genomic_DNA"/>
</dbReference>
<protein>
    <submittedName>
        <fullName evidence="2">Phage uncharacterized protein TIGR01671</fullName>
    </submittedName>
</protein>
<reference evidence="2 3" key="1">
    <citation type="submission" date="2016-10" db="EMBL/GenBank/DDBJ databases">
        <authorList>
            <person name="de Groot N.N."/>
        </authorList>
    </citation>
    <scope>NUCLEOTIDE SEQUENCE [LARGE SCALE GENOMIC DNA]</scope>
    <source>
        <strain evidence="2 3">VTM2R47</strain>
    </source>
</reference>
<evidence type="ECO:0000259" key="1">
    <source>
        <dbReference type="Pfam" id="PF09643"/>
    </source>
</evidence>